<evidence type="ECO:0000256" key="3">
    <source>
        <dbReference type="SAM" id="MobiDB-lite"/>
    </source>
</evidence>
<dbReference type="PROSITE" id="PS51257">
    <property type="entry name" value="PROKAR_LIPOPROTEIN"/>
    <property type="match status" value="1"/>
</dbReference>
<protein>
    <submittedName>
        <fullName evidence="6">Cupredoxin-like copper-binding protein</fullName>
    </submittedName>
</protein>
<feature type="region of interest" description="Disordered" evidence="3">
    <location>
        <begin position="23"/>
        <end position="72"/>
    </location>
</feature>
<name>A0ABR6CGG9_9HYPH</name>
<accession>A0ABR6CGG9</accession>
<dbReference type="PANTHER" id="PTHR38439">
    <property type="entry name" value="AURACYANIN-B"/>
    <property type="match status" value="1"/>
</dbReference>
<sequence>MILKILALVAVAGTVAACTSQSVLPGTTSLDPATALSPPTPAAGHQDKPGAPPHSHDAQQAYGEPGDPNKPARLVTITMSETNDGRMIFSPSNVQARAGEQVRFKIRNAGEIDHEFVLATAEANQKHSLEMQKNPDMEHDDPNAIRVASGQTGEMLWKFTNTGGFEFACLIPGHREAGMIGLAAVN</sequence>
<dbReference type="CDD" id="cd04211">
    <property type="entry name" value="Cupredoxin_like_2"/>
    <property type="match status" value="1"/>
</dbReference>
<dbReference type="Pfam" id="PF00127">
    <property type="entry name" value="Copper-bind"/>
    <property type="match status" value="1"/>
</dbReference>
<keyword evidence="2" id="KW-0186">Copper</keyword>
<dbReference type="SUPFAM" id="SSF49503">
    <property type="entry name" value="Cupredoxins"/>
    <property type="match status" value="1"/>
</dbReference>
<dbReference type="InterPro" id="IPR000923">
    <property type="entry name" value="BlueCu_1"/>
</dbReference>
<keyword evidence="1" id="KW-0479">Metal-binding</keyword>
<feature type="chain" id="PRO_5047012417" evidence="4">
    <location>
        <begin position="18"/>
        <end position="186"/>
    </location>
</feature>
<gene>
    <name evidence="6" type="ORF">HNQ97_006046</name>
</gene>
<dbReference type="RefSeq" id="WP_182575941.1">
    <property type="nucleotide sequence ID" value="NZ_JACJHY010000045.1"/>
</dbReference>
<organism evidence="6 7">
    <name type="scientific">Aminobacter ciceronei</name>
    <dbReference type="NCBI Taxonomy" id="150723"/>
    <lineage>
        <taxon>Bacteria</taxon>
        <taxon>Pseudomonadati</taxon>
        <taxon>Pseudomonadota</taxon>
        <taxon>Alphaproteobacteria</taxon>
        <taxon>Hyphomicrobiales</taxon>
        <taxon>Phyllobacteriaceae</taxon>
        <taxon>Aminobacter</taxon>
    </lineage>
</organism>
<keyword evidence="4" id="KW-0732">Signal</keyword>
<evidence type="ECO:0000256" key="1">
    <source>
        <dbReference type="ARBA" id="ARBA00022723"/>
    </source>
</evidence>
<keyword evidence="7" id="KW-1185">Reference proteome</keyword>
<comment type="caution">
    <text evidence="6">The sequence shown here is derived from an EMBL/GenBank/DDBJ whole genome shotgun (WGS) entry which is preliminary data.</text>
</comment>
<reference evidence="6 7" key="1">
    <citation type="submission" date="2020-08" db="EMBL/GenBank/DDBJ databases">
        <title>Genomic Encyclopedia of Type Strains, Phase IV (KMG-IV): sequencing the most valuable type-strain genomes for metagenomic binning, comparative biology and taxonomic classification.</title>
        <authorList>
            <person name="Goeker M."/>
        </authorList>
    </citation>
    <scope>NUCLEOTIDE SEQUENCE [LARGE SCALE GENOMIC DNA]</scope>
    <source>
        <strain evidence="6 7">DSM 17455</strain>
    </source>
</reference>
<evidence type="ECO:0000256" key="4">
    <source>
        <dbReference type="SAM" id="SignalP"/>
    </source>
</evidence>
<dbReference type="EMBL" id="JACJHZ010000045">
    <property type="protein sequence ID" value="MBA9024011.1"/>
    <property type="molecule type" value="Genomic_DNA"/>
</dbReference>
<evidence type="ECO:0000256" key="2">
    <source>
        <dbReference type="ARBA" id="ARBA00023008"/>
    </source>
</evidence>
<proteinExistence type="predicted"/>
<dbReference type="PANTHER" id="PTHR38439:SF3">
    <property type="entry name" value="COPPER-RESISTANT CUPROPROTEIN COPI"/>
    <property type="match status" value="1"/>
</dbReference>
<dbReference type="Gene3D" id="2.60.40.420">
    <property type="entry name" value="Cupredoxins - blue copper proteins"/>
    <property type="match status" value="1"/>
</dbReference>
<dbReference type="InterPro" id="IPR050845">
    <property type="entry name" value="Cu-binding_ET"/>
</dbReference>
<evidence type="ECO:0000313" key="6">
    <source>
        <dbReference type="EMBL" id="MBA9024011.1"/>
    </source>
</evidence>
<feature type="domain" description="Blue (type 1) copper" evidence="5">
    <location>
        <begin position="81"/>
        <end position="185"/>
    </location>
</feature>
<dbReference type="InterPro" id="IPR008972">
    <property type="entry name" value="Cupredoxin"/>
</dbReference>
<dbReference type="Proteomes" id="UP000587524">
    <property type="component" value="Unassembled WGS sequence"/>
</dbReference>
<evidence type="ECO:0000259" key="5">
    <source>
        <dbReference type="Pfam" id="PF00127"/>
    </source>
</evidence>
<feature type="signal peptide" evidence="4">
    <location>
        <begin position="1"/>
        <end position="17"/>
    </location>
</feature>
<evidence type="ECO:0000313" key="7">
    <source>
        <dbReference type="Proteomes" id="UP000587524"/>
    </source>
</evidence>